<evidence type="ECO:0000256" key="1">
    <source>
        <dbReference type="ARBA" id="ARBA00022679"/>
    </source>
</evidence>
<dbReference type="InterPro" id="IPR050832">
    <property type="entry name" value="Bact_Acetyltransf"/>
</dbReference>
<evidence type="ECO:0000259" key="3">
    <source>
        <dbReference type="PROSITE" id="PS51186"/>
    </source>
</evidence>
<keyword evidence="2" id="KW-0012">Acyltransferase</keyword>
<accession>A0ABX2ETL7</accession>
<dbReference type="EMBL" id="JABRWJ010000014">
    <property type="protein sequence ID" value="NRF71769.1"/>
    <property type="molecule type" value="Genomic_DNA"/>
</dbReference>
<feature type="domain" description="N-acetyltransferase" evidence="3">
    <location>
        <begin position="7"/>
        <end position="138"/>
    </location>
</feature>
<dbReference type="Pfam" id="PF00583">
    <property type="entry name" value="Acetyltransf_1"/>
    <property type="match status" value="1"/>
</dbReference>
<evidence type="ECO:0000256" key="2">
    <source>
        <dbReference type="ARBA" id="ARBA00023315"/>
    </source>
</evidence>
<sequence>MNTLSFSTHDNLPPEETALVDDGLGEANDAAAPLHEVRPLACFVRDESGRVIGGAVGRRWGACCELQQLWVEPARRRQGLGAQLIQAFEAHARTHGCSIFYLETFSFQAPRLYQSLGYRIAHEHKVYPHDIVKYLMVK</sequence>
<dbReference type="PROSITE" id="PS51186">
    <property type="entry name" value="GNAT"/>
    <property type="match status" value="1"/>
</dbReference>
<gene>
    <name evidence="4" type="ORF">HLB44_32770</name>
</gene>
<comment type="caution">
    <text evidence="4">The sequence shown here is derived from an EMBL/GenBank/DDBJ whole genome shotgun (WGS) entry which is preliminary data.</text>
</comment>
<organism evidence="4 5">
    <name type="scientific">Pseudaquabacterium terrae</name>
    <dbReference type="NCBI Taxonomy" id="2732868"/>
    <lineage>
        <taxon>Bacteria</taxon>
        <taxon>Pseudomonadati</taxon>
        <taxon>Pseudomonadota</taxon>
        <taxon>Betaproteobacteria</taxon>
        <taxon>Burkholderiales</taxon>
        <taxon>Sphaerotilaceae</taxon>
        <taxon>Pseudaquabacterium</taxon>
    </lineage>
</organism>
<dbReference type="PANTHER" id="PTHR43877">
    <property type="entry name" value="AMINOALKYLPHOSPHONATE N-ACETYLTRANSFERASE-RELATED-RELATED"/>
    <property type="match status" value="1"/>
</dbReference>
<evidence type="ECO:0000313" key="4">
    <source>
        <dbReference type="EMBL" id="NRF71769.1"/>
    </source>
</evidence>
<proteinExistence type="predicted"/>
<reference evidence="4 5" key="1">
    <citation type="submission" date="2020-05" db="EMBL/GenBank/DDBJ databases">
        <title>Aquincola sp. isolate from soil.</title>
        <authorList>
            <person name="Han J."/>
            <person name="Kim D.-U."/>
        </authorList>
    </citation>
    <scope>NUCLEOTIDE SEQUENCE [LARGE SCALE GENOMIC DNA]</scope>
    <source>
        <strain evidence="4 5">S2</strain>
    </source>
</reference>
<dbReference type="SUPFAM" id="SSF55729">
    <property type="entry name" value="Acyl-CoA N-acyltransferases (Nat)"/>
    <property type="match status" value="1"/>
</dbReference>
<dbReference type="Proteomes" id="UP000737171">
    <property type="component" value="Unassembled WGS sequence"/>
</dbReference>
<evidence type="ECO:0000313" key="5">
    <source>
        <dbReference type="Proteomes" id="UP000737171"/>
    </source>
</evidence>
<dbReference type="Gene3D" id="3.40.630.30">
    <property type="match status" value="1"/>
</dbReference>
<dbReference type="InterPro" id="IPR000182">
    <property type="entry name" value="GNAT_dom"/>
</dbReference>
<keyword evidence="1" id="KW-0808">Transferase</keyword>
<protein>
    <submittedName>
        <fullName evidence="4">GNAT family N-acetyltransferase</fullName>
    </submittedName>
</protein>
<keyword evidence="5" id="KW-1185">Reference proteome</keyword>
<dbReference type="CDD" id="cd04301">
    <property type="entry name" value="NAT_SF"/>
    <property type="match status" value="1"/>
</dbReference>
<dbReference type="InterPro" id="IPR016181">
    <property type="entry name" value="Acyl_CoA_acyltransferase"/>
</dbReference>
<dbReference type="RefSeq" id="WP_173133644.1">
    <property type="nucleotide sequence ID" value="NZ_JABRWJ010000014.1"/>
</dbReference>
<name>A0ABX2ETL7_9BURK</name>